<evidence type="ECO:0008006" key="3">
    <source>
        <dbReference type="Google" id="ProtNLM"/>
    </source>
</evidence>
<dbReference type="EMBL" id="CZVU01000108">
    <property type="protein sequence ID" value="CUT05031.1"/>
    <property type="molecule type" value="Genomic_DNA"/>
</dbReference>
<organism evidence="1 2">
    <name type="scientific">Kryptobacter tengchongensis</name>
    <dbReference type="NCBI Taxonomy" id="1643429"/>
    <lineage>
        <taxon>Bacteria</taxon>
        <taxon>Pseudomonadati</taxon>
        <taxon>Candidatus Kryptoniota</taxon>
        <taxon>Candidatus Kryptobacter</taxon>
    </lineage>
</organism>
<dbReference type="Proteomes" id="UP000243065">
    <property type="component" value="Unassembled WGS sequence"/>
</dbReference>
<accession>A0A656DCP3</accession>
<dbReference type="Pfam" id="PF17170">
    <property type="entry name" value="DUF5128"/>
    <property type="match status" value="1"/>
</dbReference>
<dbReference type="AlphaFoldDB" id="A0A656DCP3"/>
<protein>
    <recommendedName>
        <fullName evidence="3">6-bladed beta-propeller protein</fullName>
    </recommendedName>
</protein>
<sequence length="279" mass="32713">MIRIDRIGEIKIKIKETKDKFISDIRNKRARIWKGMLIIIDKVQPKLFFIDIKTGEIVRVLGERGTGPGEFYIIDAFEIDQETGRLYIYDQVSRRISCIDSSGRFLYSFGFPPNLIPSIQDIKLRDGKLYVGVVESKYANLSEKWKSRIIGVLDLRGNLLDLFGVHDEISKTFTYGAGLIEFDYDRFGNWYSVDWKTYRIYKYDKSYKLIKTFGVQGKFRLPREDIPWNLPFTEISRRLTRSSATGSIIVFGDYIYYQFYDLTDRTVKTRRALDSESII</sequence>
<dbReference type="InterPro" id="IPR011042">
    <property type="entry name" value="6-blade_b-propeller_TolB-like"/>
</dbReference>
<gene>
    <name evidence="1" type="ORF">JGI24_01610</name>
</gene>
<evidence type="ECO:0000313" key="1">
    <source>
        <dbReference type="EMBL" id="CUT05031.1"/>
    </source>
</evidence>
<proteinExistence type="predicted"/>
<name>A0A656DCP3_KRYT1</name>
<dbReference type="SUPFAM" id="SSF101898">
    <property type="entry name" value="NHL repeat"/>
    <property type="match status" value="1"/>
</dbReference>
<evidence type="ECO:0000313" key="2">
    <source>
        <dbReference type="Proteomes" id="UP000243065"/>
    </source>
</evidence>
<reference evidence="1 2" key="1">
    <citation type="submission" date="2015-11" db="EMBL/GenBank/DDBJ databases">
        <authorList>
            <person name="Varghese N."/>
        </authorList>
    </citation>
    <scope>NUCLEOTIDE SEQUENCE [LARGE SCALE GENOMIC DNA]</scope>
    <source>
        <strain evidence="1 2">JGI-24</strain>
    </source>
</reference>
<keyword evidence="2" id="KW-1185">Reference proteome</keyword>
<dbReference type="Gene3D" id="2.120.10.30">
    <property type="entry name" value="TolB, C-terminal domain"/>
    <property type="match status" value="1"/>
</dbReference>